<feature type="region of interest" description="Disordered" evidence="8">
    <location>
        <begin position="1"/>
        <end position="22"/>
    </location>
</feature>
<dbReference type="InterPro" id="IPR018303">
    <property type="entry name" value="ATPase_P-typ_P_site"/>
</dbReference>
<dbReference type="Gene3D" id="3.40.1110.10">
    <property type="entry name" value="Calcium-transporting ATPase, cytoplasmic domain N"/>
    <property type="match status" value="1"/>
</dbReference>
<feature type="transmembrane region" description="Helical" evidence="9">
    <location>
        <begin position="258"/>
        <end position="280"/>
    </location>
</feature>
<feature type="compositionally biased region" description="Polar residues" evidence="8">
    <location>
        <begin position="9"/>
        <end position="20"/>
    </location>
</feature>
<evidence type="ECO:0000313" key="11">
    <source>
        <dbReference type="EMBL" id="SAL09117.1"/>
    </source>
</evidence>
<dbReference type="InterPro" id="IPR023214">
    <property type="entry name" value="HAD_sf"/>
</dbReference>
<dbReference type="SUPFAM" id="SSF81660">
    <property type="entry name" value="Metal cation-transporting ATPase, ATP-binding domain N"/>
    <property type="match status" value="1"/>
</dbReference>
<dbReference type="InterPro" id="IPR036412">
    <property type="entry name" value="HAD-like_sf"/>
</dbReference>
<evidence type="ECO:0000256" key="9">
    <source>
        <dbReference type="SAM" id="Phobius"/>
    </source>
</evidence>
<evidence type="ECO:0000256" key="5">
    <source>
        <dbReference type="ARBA" id="ARBA00022967"/>
    </source>
</evidence>
<keyword evidence="4" id="KW-0067">ATP-binding</keyword>
<dbReference type="EMBL" id="FCOC02000001">
    <property type="protein sequence ID" value="SAL09117.1"/>
    <property type="molecule type" value="Genomic_DNA"/>
</dbReference>
<evidence type="ECO:0000256" key="4">
    <source>
        <dbReference type="ARBA" id="ARBA00022840"/>
    </source>
</evidence>
<comment type="subcellular location">
    <subcellularLocation>
        <location evidence="1">Membrane</location>
        <topology evidence="1">Multi-pass membrane protein</topology>
    </subcellularLocation>
</comment>
<name>A0A158ENK7_CABSO</name>
<dbReference type="Proteomes" id="UP000054893">
    <property type="component" value="Unassembled WGS sequence"/>
</dbReference>
<dbReference type="Gene3D" id="1.20.1110.10">
    <property type="entry name" value="Calcium-transporting ATPase, transmembrane domain"/>
    <property type="match status" value="1"/>
</dbReference>
<evidence type="ECO:0000256" key="1">
    <source>
        <dbReference type="ARBA" id="ARBA00004141"/>
    </source>
</evidence>
<feature type="transmembrane region" description="Helical" evidence="9">
    <location>
        <begin position="760"/>
        <end position="783"/>
    </location>
</feature>
<dbReference type="SFLD" id="SFLDG00002">
    <property type="entry name" value="C1.7:_P-type_atpase_like"/>
    <property type="match status" value="1"/>
</dbReference>
<dbReference type="Gene3D" id="3.40.50.1000">
    <property type="entry name" value="HAD superfamily/HAD-like"/>
    <property type="match status" value="1"/>
</dbReference>
<dbReference type="RefSeq" id="WP_244163892.1">
    <property type="nucleotide sequence ID" value="NZ_FCOC02000001.1"/>
</dbReference>
<evidence type="ECO:0000259" key="10">
    <source>
        <dbReference type="SMART" id="SM00831"/>
    </source>
</evidence>
<dbReference type="InterPro" id="IPR004014">
    <property type="entry name" value="ATPase_P-typ_cation-transptr_N"/>
</dbReference>
<dbReference type="SUPFAM" id="SSF81653">
    <property type="entry name" value="Calcium ATPase, transduction domain A"/>
    <property type="match status" value="1"/>
</dbReference>
<dbReference type="Pfam" id="PF00690">
    <property type="entry name" value="Cation_ATPase_N"/>
    <property type="match status" value="1"/>
</dbReference>
<keyword evidence="7 9" id="KW-0472">Membrane</keyword>
<dbReference type="InterPro" id="IPR001757">
    <property type="entry name" value="P_typ_ATPase"/>
</dbReference>
<dbReference type="PANTHER" id="PTHR42861">
    <property type="entry name" value="CALCIUM-TRANSPORTING ATPASE"/>
    <property type="match status" value="1"/>
</dbReference>
<organism evidence="11 12">
    <name type="scientific">Caballeronia sordidicola</name>
    <name type="common">Burkholderia sordidicola</name>
    <dbReference type="NCBI Taxonomy" id="196367"/>
    <lineage>
        <taxon>Bacteria</taxon>
        <taxon>Pseudomonadati</taxon>
        <taxon>Pseudomonadota</taxon>
        <taxon>Betaproteobacteria</taxon>
        <taxon>Burkholderiales</taxon>
        <taxon>Burkholderiaceae</taxon>
        <taxon>Caballeronia</taxon>
    </lineage>
</organism>
<dbReference type="SFLD" id="SFLDS00003">
    <property type="entry name" value="Haloacid_Dehalogenase"/>
    <property type="match status" value="1"/>
</dbReference>
<evidence type="ECO:0000256" key="2">
    <source>
        <dbReference type="ARBA" id="ARBA00022692"/>
    </source>
</evidence>
<feature type="transmembrane region" description="Helical" evidence="9">
    <location>
        <begin position="730"/>
        <end position="754"/>
    </location>
</feature>
<feature type="transmembrane region" description="Helical" evidence="9">
    <location>
        <begin position="232"/>
        <end position="252"/>
    </location>
</feature>
<dbReference type="InterPro" id="IPR044492">
    <property type="entry name" value="P_typ_ATPase_HD_dom"/>
</dbReference>
<dbReference type="SFLD" id="SFLDF00027">
    <property type="entry name" value="p-type_atpase"/>
    <property type="match status" value="1"/>
</dbReference>
<accession>A0A158ENK7</accession>
<dbReference type="SUPFAM" id="SSF81665">
    <property type="entry name" value="Calcium ATPase, transmembrane domain M"/>
    <property type="match status" value="1"/>
</dbReference>
<evidence type="ECO:0000256" key="8">
    <source>
        <dbReference type="SAM" id="MobiDB-lite"/>
    </source>
</evidence>
<keyword evidence="6 9" id="KW-1133">Transmembrane helix</keyword>
<feature type="domain" description="Cation-transporting P-type ATPase N-terminal" evidence="10">
    <location>
        <begin position="12"/>
        <end position="79"/>
    </location>
</feature>
<dbReference type="NCBIfam" id="TIGR01494">
    <property type="entry name" value="ATPase_P-type"/>
    <property type="match status" value="2"/>
</dbReference>
<keyword evidence="3" id="KW-0547">Nucleotide-binding</keyword>
<sequence length="808" mass="84526">MSGDKKISKGSSAGATTSNGVGLPAGLSSAEAARQLAESGPNEVAADRERPVLRILRHFWSPVPWMLEATIVLQIVAGEWLEAAMVVTLLLINVAMGIVQEGRANATLALLRQRLAPRARARRDGTWQDIAASGLVVGDTVQLTLGAIVPADIRIVSGSMLLDQSMLTGESAAVEQTAGALAYAGALVRRGEAVGEVVATGTHTYFGRTAELVRSADVESSEQRAVLSVVKALTAVNMTIVVAMVIYAHVIGMTVTQIIPLVLAALLSAVPVAMPAVFTLSATLGARRLAQEGVLLARLPALQEAAMIDVLCVDKTGTLTENSLGVGEVVPLVERMTAAEVLSHAAAASSSDGQDPVDVAIRAAASSKDMPALAVLRFVPFDPAAKMSEARIAGSNGQELRIAKGSPFAISALAPMLAKGDAELSRLSAAGYRVLAVSAGEPGAMAVIGLIGLSDPPRKDSAPLLAQLKALGIVPVMATGDTTLTAETVARQIGLDGPVCPAGKIPEKVGPNDYAVYAGVFPEDKFGLVRAFQGEGHAVGMCGDGANDAPALRQAQMGIAVSTATDVAKSAAGLVLTQPGLRGIVACIEEGRAAFRRVFTFTLSTMVNKAVTLIVMGGGLVMTGHAVMTPLLQVLWMLTSDVAMMARAGDRAKPTPYPNAWRIRELTLAAIPLGMVKLAYVMGVLAVGWFWLRLDTETMRTLTFLTLVLAGQTTGLVLRERNHVWYSRPAPVMLWAIFAAAALASVFAWLGWFMAALPGWLLITIYGTNLLFCLFLDAVKVVLMSRLPLDRRPGVLSEPDLAATAPAV</sequence>
<dbReference type="SMART" id="SM00831">
    <property type="entry name" value="Cation_ATPase_N"/>
    <property type="match status" value="1"/>
</dbReference>
<dbReference type="GO" id="GO:0005524">
    <property type="term" value="F:ATP binding"/>
    <property type="evidence" value="ECO:0007669"/>
    <property type="project" value="UniProtKB-KW"/>
</dbReference>
<reference evidence="11 12" key="1">
    <citation type="submission" date="2016-01" db="EMBL/GenBank/DDBJ databases">
        <authorList>
            <person name="Oliw E.H."/>
        </authorList>
    </citation>
    <scope>NUCLEOTIDE SEQUENCE [LARGE SCALE GENOMIC DNA]</scope>
    <source>
        <strain evidence="11">LMG 22029</strain>
    </source>
</reference>
<dbReference type="GO" id="GO:0016887">
    <property type="term" value="F:ATP hydrolysis activity"/>
    <property type="evidence" value="ECO:0007669"/>
    <property type="project" value="InterPro"/>
</dbReference>
<evidence type="ECO:0000256" key="6">
    <source>
        <dbReference type="ARBA" id="ARBA00022989"/>
    </source>
</evidence>
<dbReference type="GO" id="GO:0016020">
    <property type="term" value="C:membrane"/>
    <property type="evidence" value="ECO:0007669"/>
    <property type="project" value="UniProtKB-SubCell"/>
</dbReference>
<evidence type="ECO:0000313" key="12">
    <source>
        <dbReference type="Proteomes" id="UP000054893"/>
    </source>
</evidence>
<feature type="transmembrane region" description="Helical" evidence="9">
    <location>
        <begin position="666"/>
        <end position="692"/>
    </location>
</feature>
<feature type="transmembrane region" description="Helical" evidence="9">
    <location>
        <begin position="598"/>
        <end position="621"/>
    </location>
</feature>
<dbReference type="Gene3D" id="2.70.150.10">
    <property type="entry name" value="Calcium-transporting ATPase, cytoplasmic transduction domain A"/>
    <property type="match status" value="1"/>
</dbReference>
<evidence type="ECO:0000256" key="3">
    <source>
        <dbReference type="ARBA" id="ARBA00022741"/>
    </source>
</evidence>
<keyword evidence="5" id="KW-1278">Translocase</keyword>
<dbReference type="InterPro" id="IPR023299">
    <property type="entry name" value="ATPase_P-typ_cyto_dom_N"/>
</dbReference>
<dbReference type="PRINTS" id="PR00119">
    <property type="entry name" value="CATATPASE"/>
</dbReference>
<protein>
    <submittedName>
        <fullName evidence="11">Mg2+-importing ATPase</fullName>
    </submittedName>
</protein>
<dbReference type="InterPro" id="IPR023298">
    <property type="entry name" value="ATPase_P-typ_TM_dom_sf"/>
</dbReference>
<proteinExistence type="predicted"/>
<dbReference type="PRINTS" id="PR00120">
    <property type="entry name" value="HATPASE"/>
</dbReference>
<dbReference type="InterPro" id="IPR059000">
    <property type="entry name" value="ATPase_P-type_domA"/>
</dbReference>
<dbReference type="PROSITE" id="PS00154">
    <property type="entry name" value="ATPASE_E1_E2"/>
    <property type="match status" value="1"/>
</dbReference>
<dbReference type="SUPFAM" id="SSF56784">
    <property type="entry name" value="HAD-like"/>
    <property type="match status" value="1"/>
</dbReference>
<keyword evidence="2 9" id="KW-0812">Transmembrane</keyword>
<dbReference type="InterPro" id="IPR008250">
    <property type="entry name" value="ATPase_P-typ_transduc_dom_A_sf"/>
</dbReference>
<evidence type="ECO:0000256" key="7">
    <source>
        <dbReference type="ARBA" id="ARBA00023136"/>
    </source>
</evidence>
<dbReference type="Pfam" id="PF00122">
    <property type="entry name" value="E1-E2_ATPase"/>
    <property type="match status" value="1"/>
</dbReference>
<gene>
    <name evidence="11" type="ORF">AWB64_00083</name>
</gene>
<dbReference type="GO" id="GO:0015662">
    <property type="term" value="F:P-type ion transporter activity"/>
    <property type="evidence" value="ECO:0007669"/>
    <property type="project" value="UniProtKB-ARBA"/>
</dbReference>
<dbReference type="Pfam" id="PF00702">
    <property type="entry name" value="Hydrolase"/>
    <property type="match status" value="1"/>
</dbReference>
<dbReference type="AlphaFoldDB" id="A0A158ENK7"/>